<dbReference type="Proteomes" id="UP000663929">
    <property type="component" value="Chromosome"/>
</dbReference>
<gene>
    <name evidence="1" type="ORF">J3U87_27470</name>
</gene>
<evidence type="ECO:0000313" key="1">
    <source>
        <dbReference type="EMBL" id="QTD49342.1"/>
    </source>
</evidence>
<organism evidence="1 2">
    <name type="scientific">Sulfidibacter corallicola</name>
    <dbReference type="NCBI Taxonomy" id="2818388"/>
    <lineage>
        <taxon>Bacteria</taxon>
        <taxon>Pseudomonadati</taxon>
        <taxon>Acidobacteriota</taxon>
        <taxon>Holophagae</taxon>
        <taxon>Acanthopleuribacterales</taxon>
        <taxon>Acanthopleuribacteraceae</taxon>
        <taxon>Sulfidibacter</taxon>
    </lineage>
</organism>
<keyword evidence="2" id="KW-1185">Reference proteome</keyword>
<reference evidence="1" key="1">
    <citation type="submission" date="2021-03" db="EMBL/GenBank/DDBJ databases">
        <title>Acanthopleuribacteraceae sp. M133.</title>
        <authorList>
            <person name="Wang G."/>
        </authorList>
    </citation>
    <scope>NUCLEOTIDE SEQUENCE</scope>
    <source>
        <strain evidence="1">M133</strain>
    </source>
</reference>
<dbReference type="KEGG" id="scor:J3U87_27470"/>
<proteinExistence type="predicted"/>
<dbReference type="RefSeq" id="WP_237378977.1">
    <property type="nucleotide sequence ID" value="NZ_CP071793.1"/>
</dbReference>
<dbReference type="EMBL" id="CP071793">
    <property type="protein sequence ID" value="QTD49342.1"/>
    <property type="molecule type" value="Genomic_DNA"/>
</dbReference>
<evidence type="ECO:0000313" key="2">
    <source>
        <dbReference type="Proteomes" id="UP000663929"/>
    </source>
</evidence>
<dbReference type="AlphaFoldDB" id="A0A8A4TJL2"/>
<name>A0A8A4TJL2_SULCO</name>
<protein>
    <submittedName>
        <fullName evidence="1">Uncharacterized protein</fullName>
    </submittedName>
</protein>
<sequence length="222" mass="25426">MIVMNPSTFALFFLLLPPFDANNRELTIWEEIAGVEVLVKKRINEQGTRFGVFTSDPVRGYYLDQNGVLVLIPVRYRSQAAQPVGDNATAIEGQAQTISLNRNEVNRRMRAWREKLQREDLLREADFEKIVTQLRDSIPEFIGQLTQLSAEEKLILVIEEREPAWYFAGLNVRHDSSRKLVTLSVNKSDVANVSAKETEFPGDWINKVKRINNQRDPSSILP</sequence>
<accession>A0A8A4TJL2</accession>